<evidence type="ECO:0000256" key="8">
    <source>
        <dbReference type="ARBA" id="ARBA00022801"/>
    </source>
</evidence>
<dbReference type="PANTHER" id="PTHR42648">
    <property type="entry name" value="TRANSPOSASE, PUTATIVE-RELATED"/>
    <property type="match status" value="1"/>
</dbReference>
<keyword evidence="13" id="KW-0548">Nucleotidyltransferase</keyword>
<dbReference type="GO" id="GO:0005524">
    <property type="term" value="F:ATP binding"/>
    <property type="evidence" value="ECO:0007669"/>
    <property type="project" value="UniProtKB-KW"/>
</dbReference>
<evidence type="ECO:0000256" key="1">
    <source>
        <dbReference type="ARBA" id="ARBA00002180"/>
    </source>
</evidence>
<keyword evidence="8" id="KW-0378">Hydrolase</keyword>
<sequence>MYDASDVSSVEWIFDSGSQANVCGDLPLFTTIREDQTSRLDFANGTTEHTTICGSVLLRIVNQATGELEDRLVEDVVYTSNAKVNIISLGYLQTTGKYKLTCSPDQQIAWLSKPGTTLKFMMRENIYRLRAEQATGVMVMAALKQRMDSKKAMELLHQRFGHLGMDSVQTLSKKLDVGVKLNENGLTPYEFVACAASKAKRMHHARIPVRKSGMLETLMMDVCTINEETVEGSIMFLCVIDECTRYKWAFLLKEKSEATFHIKVLLNRLRTRFRKLKVQLLLSDQGGEFLTKPLEAYCDENGIVQRTTNAYSPQENGVAERANGVFLPRVRAMLASTQTPNILWGEAFLHIVTTLNWLPTRPLGLVSPHRKLFQNEPDLEDLRTWGCLAHVRIPPESRQRKEKLEPRARLCTLLGYSESTLGYKFIDLKTAQVVTARRQNVRFHEEFTTDGTYMKHLLENAFMDGAHELPDTVPVARIRTSMETYLPGWDTTAAAQEKRLEIVSIAGDPQENMLRSSGRPESLDGSGLDAAAGTALPLHAKLLTMGFERLDSDYGLYLLKVNGEVKLLLTVYVDDLLLMGPRAKCLEVAASLQETFELTTMETVKYLLGVEILINRPQREIVCSQRQCTTEVLKRFHMSDCNGCATAEATPPSTATVAAATGYLPYRELVSALQYHVSASRPDIAHTTRHLGKFLANYDHTHYAQAKRVLRYIKATCDYELVMTVEQGDGVRISCYSDADYANDPEDRRSINGYVTMLDGNVVSYASRKQEINSLSTCEAEYVAMAEATKDLLWLAGLCNELSWKHPVPLLLGDNQEAIALTAKPGKHSKSKHIDNKYHMVRLNVELQRLTTQHVGTEAMVADVMTKALSVVKFTRFRQAMNVLVIVAAPDTATLDEATRDSAGSSTAPATSTLPLSSMRT</sequence>
<evidence type="ECO:0000256" key="15">
    <source>
        <dbReference type="ARBA" id="ARBA00023172"/>
    </source>
</evidence>
<keyword evidence="13" id="KW-0808">Transferase</keyword>
<dbReference type="GO" id="GO:0006508">
    <property type="term" value="P:proteolysis"/>
    <property type="evidence" value="ECO:0007669"/>
    <property type="project" value="UniProtKB-KW"/>
</dbReference>
<keyword evidence="2" id="KW-1188">Viral release from host cell</keyword>
<dbReference type="InterPro" id="IPR054722">
    <property type="entry name" value="PolX-like_BBD"/>
</dbReference>
<evidence type="ECO:0000313" key="19">
    <source>
        <dbReference type="EMBL" id="KAE8998349.1"/>
    </source>
</evidence>
<dbReference type="GO" id="GO:0015074">
    <property type="term" value="P:DNA integration"/>
    <property type="evidence" value="ECO:0007669"/>
    <property type="project" value="UniProtKB-KW"/>
</dbReference>
<dbReference type="PANTHER" id="PTHR42648:SF11">
    <property type="entry name" value="TRANSPOSON TY4-P GAG-POL POLYPROTEIN"/>
    <property type="match status" value="1"/>
</dbReference>
<keyword evidence="15" id="KW-0233">DNA recombination</keyword>
<name>A0A6A3JTW5_9STRA</name>
<dbReference type="GO" id="GO:0003676">
    <property type="term" value="F:nucleic acid binding"/>
    <property type="evidence" value="ECO:0007669"/>
    <property type="project" value="InterPro"/>
</dbReference>
<evidence type="ECO:0000256" key="6">
    <source>
        <dbReference type="ARBA" id="ARBA00022741"/>
    </source>
</evidence>
<keyword evidence="10" id="KW-0460">Magnesium</keyword>
<reference evidence="19 20" key="1">
    <citation type="submission" date="2018-09" db="EMBL/GenBank/DDBJ databases">
        <title>Genomic investigation of the strawberry pathogen Phytophthora fragariae indicates pathogenicity is determined by transcriptional variation in three key races.</title>
        <authorList>
            <person name="Adams T.M."/>
            <person name="Armitage A.D."/>
            <person name="Sobczyk M.K."/>
            <person name="Bates H.J."/>
            <person name="Dunwell J.M."/>
            <person name="Nellist C.F."/>
            <person name="Harrison R.J."/>
        </authorList>
    </citation>
    <scope>NUCLEOTIDE SEQUENCE [LARGE SCALE GENOMIC DNA]</scope>
    <source>
        <strain evidence="19 20">SCRP245</strain>
    </source>
</reference>
<dbReference type="Gene3D" id="3.30.420.10">
    <property type="entry name" value="Ribonuclease H-like superfamily/Ribonuclease H"/>
    <property type="match status" value="1"/>
</dbReference>
<keyword evidence="4" id="KW-0540">Nuclease</keyword>
<keyword evidence="9" id="KW-0067">ATP-binding</keyword>
<evidence type="ECO:0000259" key="18">
    <source>
        <dbReference type="PROSITE" id="PS50994"/>
    </source>
</evidence>
<accession>A0A6A3JTW5</accession>
<keyword evidence="16" id="KW-0511">Multifunctional enzyme</keyword>
<dbReference type="GO" id="GO:0004519">
    <property type="term" value="F:endonuclease activity"/>
    <property type="evidence" value="ECO:0007669"/>
    <property type="project" value="UniProtKB-KW"/>
</dbReference>
<evidence type="ECO:0000256" key="7">
    <source>
        <dbReference type="ARBA" id="ARBA00022759"/>
    </source>
</evidence>
<dbReference type="Pfam" id="PF22936">
    <property type="entry name" value="Pol_BBD"/>
    <property type="match status" value="1"/>
</dbReference>
<evidence type="ECO:0000256" key="14">
    <source>
        <dbReference type="ARBA" id="ARBA00023113"/>
    </source>
</evidence>
<evidence type="ECO:0000256" key="11">
    <source>
        <dbReference type="ARBA" id="ARBA00022908"/>
    </source>
</evidence>
<evidence type="ECO:0000256" key="2">
    <source>
        <dbReference type="ARBA" id="ARBA00022612"/>
    </source>
</evidence>
<dbReference type="GO" id="GO:0046872">
    <property type="term" value="F:metal ion binding"/>
    <property type="evidence" value="ECO:0007669"/>
    <property type="project" value="UniProtKB-KW"/>
</dbReference>
<keyword evidence="11" id="KW-0229">DNA integration</keyword>
<keyword evidence="6" id="KW-0547">Nucleotide-binding</keyword>
<comment type="function">
    <text evidence="1">The aspartyl protease (PR) mediates the proteolytic cleavages of the Gag and Gag-Pol polyproteins after assembly of the VLP.</text>
</comment>
<evidence type="ECO:0000256" key="12">
    <source>
        <dbReference type="ARBA" id="ARBA00022918"/>
    </source>
</evidence>
<feature type="compositionally biased region" description="Low complexity" evidence="17">
    <location>
        <begin position="902"/>
        <end position="921"/>
    </location>
</feature>
<dbReference type="Pfam" id="PF00665">
    <property type="entry name" value="rve"/>
    <property type="match status" value="1"/>
</dbReference>
<evidence type="ECO:0000256" key="3">
    <source>
        <dbReference type="ARBA" id="ARBA00022670"/>
    </source>
</evidence>
<protein>
    <recommendedName>
        <fullName evidence="18">Integrase catalytic domain-containing protein</fullName>
    </recommendedName>
</protein>
<feature type="domain" description="Integrase catalytic" evidence="18">
    <location>
        <begin position="204"/>
        <end position="376"/>
    </location>
</feature>
<dbReference type="Proteomes" id="UP000460718">
    <property type="component" value="Unassembled WGS sequence"/>
</dbReference>
<evidence type="ECO:0000256" key="10">
    <source>
        <dbReference type="ARBA" id="ARBA00022842"/>
    </source>
</evidence>
<gene>
    <name evidence="19" type="ORF">PF011_g15094</name>
</gene>
<dbReference type="PROSITE" id="PS50994">
    <property type="entry name" value="INTEGRASE"/>
    <property type="match status" value="1"/>
</dbReference>
<dbReference type="GO" id="GO:0003887">
    <property type="term" value="F:DNA-directed DNA polymerase activity"/>
    <property type="evidence" value="ECO:0007669"/>
    <property type="project" value="UniProtKB-KW"/>
</dbReference>
<dbReference type="InterPro" id="IPR039537">
    <property type="entry name" value="Retrotran_Ty1/copia-like"/>
</dbReference>
<keyword evidence="7" id="KW-0255">Endonuclease</keyword>
<keyword evidence="12" id="KW-0695">RNA-directed DNA polymerase</keyword>
<dbReference type="InterPro" id="IPR057670">
    <property type="entry name" value="SH3_retrovirus"/>
</dbReference>
<dbReference type="GO" id="GO:0008233">
    <property type="term" value="F:peptidase activity"/>
    <property type="evidence" value="ECO:0007669"/>
    <property type="project" value="UniProtKB-KW"/>
</dbReference>
<dbReference type="CDD" id="cd09272">
    <property type="entry name" value="RNase_HI_RT_Ty1"/>
    <property type="match status" value="1"/>
</dbReference>
<dbReference type="GO" id="GO:0006310">
    <property type="term" value="P:DNA recombination"/>
    <property type="evidence" value="ECO:0007669"/>
    <property type="project" value="UniProtKB-KW"/>
</dbReference>
<evidence type="ECO:0000256" key="16">
    <source>
        <dbReference type="ARBA" id="ARBA00023268"/>
    </source>
</evidence>
<keyword evidence="13" id="KW-0239">DNA-directed DNA polymerase</keyword>
<dbReference type="InterPro" id="IPR012337">
    <property type="entry name" value="RNaseH-like_sf"/>
</dbReference>
<dbReference type="GO" id="GO:0003964">
    <property type="term" value="F:RNA-directed DNA polymerase activity"/>
    <property type="evidence" value="ECO:0007669"/>
    <property type="project" value="UniProtKB-KW"/>
</dbReference>
<evidence type="ECO:0000256" key="5">
    <source>
        <dbReference type="ARBA" id="ARBA00022723"/>
    </source>
</evidence>
<evidence type="ECO:0000256" key="13">
    <source>
        <dbReference type="ARBA" id="ARBA00022932"/>
    </source>
</evidence>
<dbReference type="AlphaFoldDB" id="A0A6A3JTW5"/>
<dbReference type="Pfam" id="PF07727">
    <property type="entry name" value="RVT_2"/>
    <property type="match status" value="1"/>
</dbReference>
<dbReference type="InterPro" id="IPR001584">
    <property type="entry name" value="Integrase_cat-core"/>
</dbReference>
<dbReference type="Pfam" id="PF25597">
    <property type="entry name" value="SH3_retrovirus"/>
    <property type="match status" value="1"/>
</dbReference>
<organism evidence="19 20">
    <name type="scientific">Phytophthora fragariae</name>
    <dbReference type="NCBI Taxonomy" id="53985"/>
    <lineage>
        <taxon>Eukaryota</taxon>
        <taxon>Sar</taxon>
        <taxon>Stramenopiles</taxon>
        <taxon>Oomycota</taxon>
        <taxon>Peronosporomycetes</taxon>
        <taxon>Peronosporales</taxon>
        <taxon>Peronosporaceae</taxon>
        <taxon>Phytophthora</taxon>
    </lineage>
</organism>
<comment type="caution">
    <text evidence="19">The sequence shown here is derived from an EMBL/GenBank/DDBJ whole genome shotgun (WGS) entry which is preliminary data.</text>
</comment>
<evidence type="ECO:0000256" key="17">
    <source>
        <dbReference type="SAM" id="MobiDB-lite"/>
    </source>
</evidence>
<keyword evidence="3" id="KW-0645">Protease</keyword>
<dbReference type="InterPro" id="IPR036397">
    <property type="entry name" value="RNaseH_sf"/>
</dbReference>
<evidence type="ECO:0000256" key="9">
    <source>
        <dbReference type="ARBA" id="ARBA00022840"/>
    </source>
</evidence>
<keyword evidence="14" id="KW-0917">Virion maturation</keyword>
<evidence type="ECO:0000256" key="4">
    <source>
        <dbReference type="ARBA" id="ARBA00022722"/>
    </source>
</evidence>
<dbReference type="InterPro" id="IPR013103">
    <property type="entry name" value="RVT_2"/>
</dbReference>
<keyword evidence="5" id="KW-0479">Metal-binding</keyword>
<proteinExistence type="predicted"/>
<evidence type="ECO:0000313" key="20">
    <source>
        <dbReference type="Proteomes" id="UP000460718"/>
    </source>
</evidence>
<dbReference type="SUPFAM" id="SSF53098">
    <property type="entry name" value="Ribonuclease H-like"/>
    <property type="match status" value="1"/>
</dbReference>
<dbReference type="EMBL" id="QXFW01001006">
    <property type="protein sequence ID" value="KAE8998349.1"/>
    <property type="molecule type" value="Genomic_DNA"/>
</dbReference>
<feature type="region of interest" description="Disordered" evidence="17">
    <location>
        <begin position="897"/>
        <end position="921"/>
    </location>
</feature>